<reference evidence="2" key="1">
    <citation type="journal article" date="2014" name="Front. Microbiol.">
        <title>High frequency of phylogenetically diverse reductive dehalogenase-homologous genes in deep subseafloor sedimentary metagenomes.</title>
        <authorList>
            <person name="Kawai M."/>
            <person name="Futagami T."/>
            <person name="Toyoda A."/>
            <person name="Takaki Y."/>
            <person name="Nishi S."/>
            <person name="Hori S."/>
            <person name="Arai W."/>
            <person name="Tsubouchi T."/>
            <person name="Morono Y."/>
            <person name="Uchiyama I."/>
            <person name="Ito T."/>
            <person name="Fujiyama A."/>
            <person name="Inagaki F."/>
            <person name="Takami H."/>
        </authorList>
    </citation>
    <scope>NUCLEOTIDE SEQUENCE</scope>
    <source>
        <strain evidence="2">Expedition CK06-06</strain>
    </source>
</reference>
<dbReference type="InterPro" id="IPR027417">
    <property type="entry name" value="P-loop_NTPase"/>
</dbReference>
<dbReference type="SUPFAM" id="SSF52540">
    <property type="entry name" value="P-loop containing nucleoside triphosphate hydrolases"/>
    <property type="match status" value="1"/>
</dbReference>
<comment type="caution">
    <text evidence="2">The sequence shown here is derived from an EMBL/GenBank/DDBJ whole genome shotgun (WGS) entry which is preliminary data.</text>
</comment>
<protein>
    <recommendedName>
        <fullName evidence="1">UvrD-like helicase C-terminal domain-containing protein</fullName>
    </recommendedName>
</protein>
<evidence type="ECO:0000259" key="1">
    <source>
        <dbReference type="Pfam" id="PF13538"/>
    </source>
</evidence>
<accession>X0YXF9</accession>
<dbReference type="EMBL" id="BARS01042353">
    <property type="protein sequence ID" value="GAG41266.1"/>
    <property type="molecule type" value="Genomic_DNA"/>
</dbReference>
<dbReference type="AlphaFoldDB" id="X0YXF9"/>
<name>X0YXF9_9ZZZZ</name>
<dbReference type="CDD" id="cd18809">
    <property type="entry name" value="SF1_C_RecD"/>
    <property type="match status" value="1"/>
</dbReference>
<dbReference type="Gene3D" id="3.40.50.300">
    <property type="entry name" value="P-loop containing nucleotide triphosphate hydrolases"/>
    <property type="match status" value="1"/>
</dbReference>
<feature type="domain" description="UvrD-like helicase C-terminal" evidence="1">
    <location>
        <begin position="39"/>
        <end position="89"/>
    </location>
</feature>
<evidence type="ECO:0000313" key="2">
    <source>
        <dbReference type="EMBL" id="GAG41266.1"/>
    </source>
</evidence>
<sequence length="98" mass="11115">SAFAPDDPKKVKAYLKSLANKKEWVEYYAIKETWLDLRPAYASTVHKAQGREYDTVFIDLSDIGRCNTASDVARMLCVSISRAKKQVVFYGALPTKYC</sequence>
<organism evidence="2">
    <name type="scientific">marine sediment metagenome</name>
    <dbReference type="NCBI Taxonomy" id="412755"/>
    <lineage>
        <taxon>unclassified sequences</taxon>
        <taxon>metagenomes</taxon>
        <taxon>ecological metagenomes</taxon>
    </lineage>
</organism>
<feature type="non-terminal residue" evidence="2">
    <location>
        <position position="1"/>
    </location>
</feature>
<proteinExistence type="predicted"/>
<gene>
    <name evidence="2" type="ORF">S01H1_64267</name>
</gene>
<dbReference type="InterPro" id="IPR027785">
    <property type="entry name" value="UvrD-like_helicase_C"/>
</dbReference>
<dbReference type="Pfam" id="PF13538">
    <property type="entry name" value="UvrD_C_2"/>
    <property type="match status" value="1"/>
</dbReference>